<accession>A0A2Z6E6S9</accession>
<dbReference type="PRINTS" id="PR00164">
    <property type="entry name" value="ABC2TRNSPORT"/>
</dbReference>
<feature type="domain" description="ABC transmembrane type-2" evidence="7">
    <location>
        <begin position="25"/>
        <end position="255"/>
    </location>
</feature>
<evidence type="ECO:0000313" key="8">
    <source>
        <dbReference type="EMBL" id="BBD80875.1"/>
    </source>
</evidence>
<dbReference type="EMBL" id="AP018560">
    <property type="protein sequence ID" value="BBD80875.1"/>
    <property type="molecule type" value="Genomic_DNA"/>
</dbReference>
<feature type="transmembrane region" description="Helical" evidence="6">
    <location>
        <begin position="174"/>
        <end position="196"/>
    </location>
</feature>
<organism evidence="8 9">
    <name type="scientific">Aerosticca soli</name>
    <dbReference type="NCBI Taxonomy" id="2010829"/>
    <lineage>
        <taxon>Bacteria</taxon>
        <taxon>Pseudomonadati</taxon>
        <taxon>Pseudomonadota</taxon>
        <taxon>Gammaproteobacteria</taxon>
        <taxon>Lysobacterales</taxon>
        <taxon>Rhodanobacteraceae</taxon>
        <taxon>Aerosticca</taxon>
    </lineage>
</organism>
<feature type="transmembrane region" description="Helical" evidence="6">
    <location>
        <begin position="62"/>
        <end position="81"/>
    </location>
</feature>
<dbReference type="NCBIfam" id="NF011648">
    <property type="entry name" value="PRK15066.1"/>
    <property type="match status" value="1"/>
</dbReference>
<dbReference type="InterPro" id="IPR000412">
    <property type="entry name" value="ABC_2_transport"/>
</dbReference>
<keyword evidence="5 6" id="KW-0472">Membrane</keyword>
<evidence type="ECO:0000256" key="3">
    <source>
        <dbReference type="ARBA" id="ARBA00022692"/>
    </source>
</evidence>
<gene>
    <name evidence="8" type="ORF">ALSL_2249</name>
</gene>
<dbReference type="AlphaFoldDB" id="A0A2Z6E6S9"/>
<sequence length="260" mass="28567">MNLHTSANLVALYTIVRREFARILRIWTQTLIPPAITMTLYFIIFGKLIGARIGTIEGGYTYMQYIVPGLVMMSVITNSYSNVSSSFFGAKFQRSVEEMLVSPMPAWVILSGYVFGAVARGLAVGLLVLLIALFFTSLHVVHPWITFLSVLLGATIFALAGFINAIYAKKFDDVALVPTFVLTPLTYLGGVFYSVHMLSEPWQSISRVNPILYMVNAFRFGVLGLTDVHLGLAFVVMLIFTAALAAVALRLLNLGVGLRS</sequence>
<evidence type="ECO:0000256" key="6">
    <source>
        <dbReference type="RuleBase" id="RU361157"/>
    </source>
</evidence>
<keyword evidence="6" id="KW-1003">Cell membrane</keyword>
<feature type="transmembrane region" description="Helical" evidence="6">
    <location>
        <begin position="106"/>
        <end position="135"/>
    </location>
</feature>
<evidence type="ECO:0000256" key="4">
    <source>
        <dbReference type="ARBA" id="ARBA00022989"/>
    </source>
</evidence>
<reference evidence="9" key="2">
    <citation type="submission" date="2018-06" db="EMBL/GenBank/DDBJ databases">
        <title>Genome sequence of Rhodanobacteraceae bacterium strain Dysh456.</title>
        <authorList>
            <person name="Fukui M."/>
        </authorList>
    </citation>
    <scope>NUCLEOTIDE SEQUENCE [LARGE SCALE GENOMIC DNA]</scope>
    <source>
        <strain evidence="9">Dysh456</strain>
    </source>
</reference>
<dbReference type="PIRSF" id="PIRSF006648">
    <property type="entry name" value="DrrB"/>
    <property type="match status" value="1"/>
</dbReference>
<feature type="transmembrane region" description="Helical" evidence="6">
    <location>
        <begin position="31"/>
        <end position="50"/>
    </location>
</feature>
<dbReference type="PANTHER" id="PTHR43332">
    <property type="entry name" value="INNER MEMBRANE TRANSPORT PERMEASE YADH-RELATED"/>
    <property type="match status" value="1"/>
</dbReference>
<dbReference type="OrthoDB" id="9804001at2"/>
<evidence type="ECO:0000256" key="5">
    <source>
        <dbReference type="ARBA" id="ARBA00023136"/>
    </source>
</evidence>
<evidence type="ECO:0000313" key="9">
    <source>
        <dbReference type="Proteomes" id="UP000270530"/>
    </source>
</evidence>
<dbReference type="InterPro" id="IPR047817">
    <property type="entry name" value="ABC2_TM_bact-type"/>
</dbReference>
<keyword evidence="9" id="KW-1185">Reference proteome</keyword>
<evidence type="ECO:0000256" key="1">
    <source>
        <dbReference type="ARBA" id="ARBA00004141"/>
    </source>
</evidence>
<dbReference type="InterPro" id="IPR013525">
    <property type="entry name" value="ABC2_TM"/>
</dbReference>
<evidence type="ECO:0000256" key="2">
    <source>
        <dbReference type="ARBA" id="ARBA00007783"/>
    </source>
</evidence>
<keyword evidence="4 6" id="KW-1133">Transmembrane helix</keyword>
<proteinExistence type="inferred from homology"/>
<dbReference type="PANTHER" id="PTHR43332:SF2">
    <property type="entry name" value="INNER MEMBRANE TRANSPORT PERMEASE YADH"/>
    <property type="match status" value="1"/>
</dbReference>
<evidence type="ECO:0000259" key="7">
    <source>
        <dbReference type="PROSITE" id="PS51012"/>
    </source>
</evidence>
<keyword evidence="6" id="KW-0813">Transport</keyword>
<dbReference type="PROSITE" id="PS51012">
    <property type="entry name" value="ABC_TM2"/>
    <property type="match status" value="1"/>
</dbReference>
<comment type="subcellular location">
    <subcellularLocation>
        <location evidence="6">Cell inner membrane</location>
        <topology evidence="6">Multi-pass membrane protein</topology>
    </subcellularLocation>
    <subcellularLocation>
        <location evidence="1">Membrane</location>
        <topology evidence="1">Multi-pass membrane protein</topology>
    </subcellularLocation>
</comment>
<protein>
    <recommendedName>
        <fullName evidence="6">Transport permease protein</fullName>
    </recommendedName>
</protein>
<dbReference type="Proteomes" id="UP000270530">
    <property type="component" value="Chromosome"/>
</dbReference>
<dbReference type="GO" id="GO:0140359">
    <property type="term" value="F:ABC-type transporter activity"/>
    <property type="evidence" value="ECO:0007669"/>
    <property type="project" value="InterPro"/>
</dbReference>
<keyword evidence="3 6" id="KW-0812">Transmembrane</keyword>
<feature type="transmembrane region" description="Helical" evidence="6">
    <location>
        <begin position="232"/>
        <end position="252"/>
    </location>
</feature>
<reference evidence="9" key="1">
    <citation type="submission" date="2018-04" db="EMBL/GenBank/DDBJ databases">
        <authorList>
            <person name="Watanabe M."/>
            <person name="Kojima H."/>
        </authorList>
    </citation>
    <scope>NUCLEOTIDE SEQUENCE [LARGE SCALE GENOMIC DNA]</scope>
    <source>
        <strain evidence="9">Dysh456</strain>
    </source>
</reference>
<feature type="transmembrane region" description="Helical" evidence="6">
    <location>
        <begin position="147"/>
        <end position="168"/>
    </location>
</feature>
<dbReference type="GO" id="GO:0043190">
    <property type="term" value="C:ATP-binding cassette (ABC) transporter complex"/>
    <property type="evidence" value="ECO:0007669"/>
    <property type="project" value="InterPro"/>
</dbReference>
<name>A0A2Z6E6S9_9GAMM</name>
<dbReference type="InterPro" id="IPR052522">
    <property type="entry name" value="ABC-2_transport_permease"/>
</dbReference>
<dbReference type="RefSeq" id="WP_126539195.1">
    <property type="nucleotide sequence ID" value="NZ_AP018560.1"/>
</dbReference>
<dbReference type="KEGG" id="rbd:ALSL_2249"/>
<dbReference type="Pfam" id="PF01061">
    <property type="entry name" value="ABC2_membrane"/>
    <property type="match status" value="1"/>
</dbReference>
<comment type="similarity">
    <text evidence="2 6">Belongs to the ABC-2 integral membrane protein family.</text>
</comment>